<evidence type="ECO:0000313" key="2">
    <source>
        <dbReference type="Proteomes" id="UP000547614"/>
    </source>
</evidence>
<organism evidence="1 2">
    <name type="scientific">Halomonas cerina</name>
    <dbReference type="NCBI Taxonomy" id="447424"/>
    <lineage>
        <taxon>Bacteria</taxon>
        <taxon>Pseudomonadati</taxon>
        <taxon>Pseudomonadota</taxon>
        <taxon>Gammaproteobacteria</taxon>
        <taxon>Oceanospirillales</taxon>
        <taxon>Halomonadaceae</taxon>
        <taxon>Halomonas</taxon>
    </lineage>
</organism>
<dbReference type="AlphaFoldDB" id="A0A839V4G1"/>
<dbReference type="Proteomes" id="UP000547614">
    <property type="component" value="Unassembled WGS sequence"/>
</dbReference>
<keyword evidence="1" id="KW-0762">Sugar transport</keyword>
<evidence type="ECO:0000313" key="1">
    <source>
        <dbReference type="EMBL" id="MBB3190282.1"/>
    </source>
</evidence>
<dbReference type="Gene3D" id="3.40.50.2300">
    <property type="match status" value="1"/>
</dbReference>
<accession>A0A839V4G1</accession>
<keyword evidence="2" id="KW-1185">Reference proteome</keyword>
<comment type="caution">
    <text evidence="1">The sequence shown here is derived from an EMBL/GenBank/DDBJ whole genome shotgun (WGS) entry which is preliminary data.</text>
</comment>
<dbReference type="SUPFAM" id="SSF53822">
    <property type="entry name" value="Periplasmic binding protein-like I"/>
    <property type="match status" value="1"/>
</dbReference>
<reference evidence="1 2" key="1">
    <citation type="submission" date="2020-08" db="EMBL/GenBank/DDBJ databases">
        <title>Genomic Encyclopedia of Type Strains, Phase III (KMG-III): the genomes of soil and plant-associated and newly described type strains.</title>
        <authorList>
            <person name="Whitman W."/>
        </authorList>
    </citation>
    <scope>NUCLEOTIDE SEQUENCE [LARGE SCALE GENOMIC DNA]</scope>
    <source>
        <strain evidence="1 2">CECT 7282</strain>
    </source>
</reference>
<name>A0A839V4G1_9GAMM</name>
<protein>
    <submittedName>
        <fullName evidence="1">ABC-type sugar transport system substrate-binding protein</fullName>
    </submittedName>
</protein>
<keyword evidence="1" id="KW-0813">Transport</keyword>
<sequence>MNKLSLIPLTAALMAGPAQGEGAIDTLHRLIDGEEVDNAVWIPFELVTPDNIEAYLRRN</sequence>
<dbReference type="EMBL" id="JACHXP010000006">
    <property type="protein sequence ID" value="MBB3190282.1"/>
    <property type="molecule type" value="Genomic_DNA"/>
</dbReference>
<proteinExistence type="predicted"/>
<gene>
    <name evidence="1" type="ORF">FHR94_001515</name>
</gene>
<dbReference type="InterPro" id="IPR028082">
    <property type="entry name" value="Peripla_BP_I"/>
</dbReference>
<dbReference type="RefSeq" id="WP_183325025.1">
    <property type="nucleotide sequence ID" value="NZ_JACHXP010000006.1"/>
</dbReference>